<accession>X0ZB21</accession>
<feature type="domain" description="Radical SAM core" evidence="5">
    <location>
        <begin position="8"/>
        <end position="85"/>
    </location>
</feature>
<dbReference type="GO" id="GO:0046872">
    <property type="term" value="F:metal ion binding"/>
    <property type="evidence" value="ECO:0007669"/>
    <property type="project" value="UniProtKB-KW"/>
</dbReference>
<evidence type="ECO:0000256" key="4">
    <source>
        <dbReference type="ARBA" id="ARBA00023014"/>
    </source>
</evidence>
<dbReference type="CDD" id="cd01335">
    <property type="entry name" value="Radical_SAM"/>
    <property type="match status" value="1"/>
</dbReference>
<dbReference type="SUPFAM" id="SSF102114">
    <property type="entry name" value="Radical SAM enzymes"/>
    <property type="match status" value="1"/>
</dbReference>
<keyword evidence="1" id="KW-0949">S-adenosyl-L-methionine</keyword>
<dbReference type="Gene3D" id="3.20.20.70">
    <property type="entry name" value="Aldolase class I"/>
    <property type="match status" value="1"/>
</dbReference>
<evidence type="ECO:0000256" key="2">
    <source>
        <dbReference type="ARBA" id="ARBA00022723"/>
    </source>
</evidence>
<keyword evidence="2" id="KW-0479">Metal-binding</keyword>
<reference evidence="6" key="1">
    <citation type="journal article" date="2014" name="Front. Microbiol.">
        <title>High frequency of phylogenetically diverse reductive dehalogenase-homologous genes in deep subseafloor sedimentary metagenomes.</title>
        <authorList>
            <person name="Kawai M."/>
            <person name="Futagami T."/>
            <person name="Toyoda A."/>
            <person name="Takaki Y."/>
            <person name="Nishi S."/>
            <person name="Hori S."/>
            <person name="Arai W."/>
            <person name="Tsubouchi T."/>
            <person name="Morono Y."/>
            <person name="Uchiyama I."/>
            <person name="Ito T."/>
            <person name="Fujiyama A."/>
            <person name="Inagaki F."/>
            <person name="Takami H."/>
        </authorList>
    </citation>
    <scope>NUCLEOTIDE SEQUENCE</scope>
    <source>
        <strain evidence="6">Expedition CK06-06</strain>
    </source>
</reference>
<evidence type="ECO:0000256" key="1">
    <source>
        <dbReference type="ARBA" id="ARBA00022691"/>
    </source>
</evidence>
<protein>
    <recommendedName>
        <fullName evidence="5">Radical SAM core domain-containing protein</fullName>
    </recommendedName>
</protein>
<dbReference type="GO" id="GO:0051536">
    <property type="term" value="F:iron-sulfur cluster binding"/>
    <property type="evidence" value="ECO:0007669"/>
    <property type="project" value="UniProtKB-KW"/>
</dbReference>
<dbReference type="AlphaFoldDB" id="X0ZB21"/>
<gene>
    <name evidence="6" type="ORF">S01H4_09308</name>
</gene>
<comment type="caution">
    <text evidence="6">The sequence shown here is derived from an EMBL/GenBank/DDBJ whole genome shotgun (WGS) entry which is preliminary data.</text>
</comment>
<keyword evidence="4" id="KW-0411">Iron-sulfur</keyword>
<keyword evidence="3" id="KW-0408">Iron</keyword>
<sequence length="131" mass="15165">ICKKHLFELISLIPENKLFILETNGILLNEDYIEELSNFKNIYVRVSLKGVDEKTFEQITGADGEIFKNQLNALELLKKYRIKSRAAILVDLFSEKQIESLAIPNLEYETLISYPFVMKSLKKKGIKLARK</sequence>
<dbReference type="InterPro" id="IPR013785">
    <property type="entry name" value="Aldolase_TIM"/>
</dbReference>
<name>X0ZB21_9ZZZZ</name>
<evidence type="ECO:0000256" key="3">
    <source>
        <dbReference type="ARBA" id="ARBA00023004"/>
    </source>
</evidence>
<feature type="non-terminal residue" evidence="6">
    <location>
        <position position="1"/>
    </location>
</feature>
<dbReference type="InterPro" id="IPR058240">
    <property type="entry name" value="rSAM_sf"/>
</dbReference>
<evidence type="ECO:0000259" key="5">
    <source>
        <dbReference type="Pfam" id="PF04055"/>
    </source>
</evidence>
<dbReference type="EMBL" id="BART01003337">
    <property type="protein sequence ID" value="GAG55447.1"/>
    <property type="molecule type" value="Genomic_DNA"/>
</dbReference>
<dbReference type="InterPro" id="IPR007197">
    <property type="entry name" value="rSAM"/>
</dbReference>
<proteinExistence type="predicted"/>
<evidence type="ECO:0000313" key="6">
    <source>
        <dbReference type="EMBL" id="GAG55447.1"/>
    </source>
</evidence>
<dbReference type="GO" id="GO:0003824">
    <property type="term" value="F:catalytic activity"/>
    <property type="evidence" value="ECO:0007669"/>
    <property type="project" value="InterPro"/>
</dbReference>
<dbReference type="InterPro" id="IPR050377">
    <property type="entry name" value="Radical_SAM_PqqE_MftC-like"/>
</dbReference>
<organism evidence="6">
    <name type="scientific">marine sediment metagenome</name>
    <dbReference type="NCBI Taxonomy" id="412755"/>
    <lineage>
        <taxon>unclassified sequences</taxon>
        <taxon>metagenomes</taxon>
        <taxon>ecological metagenomes</taxon>
    </lineage>
</organism>
<dbReference type="PANTHER" id="PTHR11228:SF34">
    <property type="entry name" value="TUNGSTEN-CONTAINING ALDEHYDE FERREDOXIN OXIDOREDUCTASE COFACTOR MODIFYING PROTEIN"/>
    <property type="match status" value="1"/>
</dbReference>
<dbReference type="PANTHER" id="PTHR11228">
    <property type="entry name" value="RADICAL SAM DOMAIN PROTEIN"/>
    <property type="match status" value="1"/>
</dbReference>
<dbReference type="Pfam" id="PF04055">
    <property type="entry name" value="Radical_SAM"/>
    <property type="match status" value="1"/>
</dbReference>